<organism evidence="1 2">
    <name type="scientific">Amylocarpus encephaloides</name>
    <dbReference type="NCBI Taxonomy" id="45428"/>
    <lineage>
        <taxon>Eukaryota</taxon>
        <taxon>Fungi</taxon>
        <taxon>Dikarya</taxon>
        <taxon>Ascomycota</taxon>
        <taxon>Pezizomycotina</taxon>
        <taxon>Leotiomycetes</taxon>
        <taxon>Helotiales</taxon>
        <taxon>Helotiales incertae sedis</taxon>
        <taxon>Amylocarpus</taxon>
    </lineage>
</organism>
<dbReference type="EMBL" id="MU251796">
    <property type="protein sequence ID" value="KAG9229253.1"/>
    <property type="molecule type" value="Genomic_DNA"/>
</dbReference>
<accession>A0A9P7Y8B3</accession>
<proteinExistence type="predicted"/>
<dbReference type="Proteomes" id="UP000824998">
    <property type="component" value="Unassembled WGS sequence"/>
</dbReference>
<evidence type="ECO:0000313" key="1">
    <source>
        <dbReference type="EMBL" id="KAG9229253.1"/>
    </source>
</evidence>
<protein>
    <submittedName>
        <fullName evidence="1">Uncharacterized protein</fullName>
    </submittedName>
</protein>
<comment type="caution">
    <text evidence="1">The sequence shown here is derived from an EMBL/GenBank/DDBJ whole genome shotgun (WGS) entry which is preliminary data.</text>
</comment>
<dbReference type="OrthoDB" id="4596934at2759"/>
<evidence type="ECO:0000313" key="2">
    <source>
        <dbReference type="Proteomes" id="UP000824998"/>
    </source>
</evidence>
<reference evidence="1" key="1">
    <citation type="journal article" date="2021" name="IMA Fungus">
        <title>Genomic characterization of three marine fungi, including Emericellopsis atlantica sp. nov. with signatures of a generalist lifestyle and marine biomass degradation.</title>
        <authorList>
            <person name="Hagestad O.C."/>
            <person name="Hou L."/>
            <person name="Andersen J.H."/>
            <person name="Hansen E.H."/>
            <person name="Altermark B."/>
            <person name="Li C."/>
            <person name="Kuhnert E."/>
            <person name="Cox R.J."/>
            <person name="Crous P.W."/>
            <person name="Spatafora J.W."/>
            <person name="Lail K."/>
            <person name="Amirebrahimi M."/>
            <person name="Lipzen A."/>
            <person name="Pangilinan J."/>
            <person name="Andreopoulos W."/>
            <person name="Hayes R.D."/>
            <person name="Ng V."/>
            <person name="Grigoriev I.V."/>
            <person name="Jackson S.A."/>
            <person name="Sutton T.D.S."/>
            <person name="Dobson A.D.W."/>
            <person name="Rama T."/>
        </authorList>
    </citation>
    <scope>NUCLEOTIDE SEQUENCE</scope>
    <source>
        <strain evidence="1">TRa018bII</strain>
    </source>
</reference>
<sequence length="54" mass="6381">MAVPTHCSHSFQMLKSDTNLIQWFCSMCNWGPHWSIYECKYCKAKYCRSCINKA</sequence>
<keyword evidence="2" id="KW-1185">Reference proteome</keyword>
<gene>
    <name evidence="1" type="ORF">BJ875DRAFT_204857</name>
</gene>
<name>A0A9P7Y8B3_9HELO</name>
<dbReference type="AlphaFoldDB" id="A0A9P7Y8B3"/>